<dbReference type="HAMAP" id="MF_01074">
    <property type="entry name" value="LarC"/>
    <property type="match status" value="1"/>
</dbReference>
<dbReference type="NCBIfam" id="TIGR00299">
    <property type="entry name" value="nickel pincer cofactor biosynthesis protein LarC"/>
    <property type="match status" value="1"/>
</dbReference>
<dbReference type="AlphaFoldDB" id="A0A7W8MTJ8"/>
<accession>A0A7W8MTJ8</accession>
<dbReference type="EMBL" id="JACHEP010000001">
    <property type="protein sequence ID" value="MBB5323219.1"/>
    <property type="molecule type" value="Genomic_DNA"/>
</dbReference>
<proteinExistence type="inferred from homology"/>
<organism evidence="3 4">
    <name type="scientific">Anoxybacteroides tepidamans</name>
    <dbReference type="NCBI Taxonomy" id="265948"/>
    <lineage>
        <taxon>Bacteria</taxon>
        <taxon>Bacillati</taxon>
        <taxon>Bacillota</taxon>
        <taxon>Bacilli</taxon>
        <taxon>Bacillales</taxon>
        <taxon>Anoxybacillaceae</taxon>
        <taxon>Anoxybacteroides</taxon>
    </lineage>
</organism>
<dbReference type="PANTHER" id="PTHR36566">
    <property type="entry name" value="NICKEL INSERTION PROTEIN-RELATED"/>
    <property type="match status" value="1"/>
</dbReference>
<dbReference type="InterPro" id="IPR002822">
    <property type="entry name" value="Ni_insertion"/>
</dbReference>
<comment type="similarity">
    <text evidence="2">Belongs to the LarC family.</text>
</comment>
<keyword evidence="4" id="KW-1185">Reference proteome</keyword>
<dbReference type="PANTHER" id="PTHR36566:SF1">
    <property type="entry name" value="PYRIDINIUM-3,5-BISTHIOCARBOXYLIC ACID MONONUCLEOTIDE NICKEL INSERTION PROTEIN"/>
    <property type="match status" value="1"/>
</dbReference>
<evidence type="ECO:0000313" key="3">
    <source>
        <dbReference type="EMBL" id="MBB5323219.1"/>
    </source>
</evidence>
<dbReference type="EC" id="4.99.1.12" evidence="2"/>
<sequence length="425" mass="46856">MKVLYLDCFSGISGDMMVGALVDAGVSMERIETELKKLPISGYKLQWNQVIKKGISATKLDVILDGNFEHKHESHSHYQNSLNSSIAHSHRHYAHIVEMINQSALRPEVKKRSEQIFHSIAMAESKIHDIPIEKVHFHEIGAIDSIVDIVAVAVALEELQIDQIVSSPIPVGSGYIDCAHGIYPVPTPATLEILRDVPIKTSTLPFELTTPTGAGIVKSQVSSFGPIPAMTILSIGYGAGTHDFPNQPNVLRVVVGEMVNDSLGSDYPLPSQQQEIIYILECHVDDMSGEALGYVMEGLFQKGAVDVFYTPIFMKKNRPGVLLTVLASFNSVGECEQFILKETTTLGVRKSVCTRSILGRKSVSVSTPYGNIRVKQAIQNEKIIRQVPEYEDVKKAATDHQVTFLEVYTAAMEYARKGQGEKNHN</sequence>
<dbReference type="RefSeq" id="WP_183250977.1">
    <property type="nucleotide sequence ID" value="NZ_JACHEP010000001.1"/>
</dbReference>
<comment type="function">
    <text evidence="2">Involved in the biosynthesis of a nickel-pincer cofactor ((SCS)Ni(II) pincer complex). Binds Ni(2+), and functions in nickel delivery to pyridinium-3,5-bisthiocarboxylic acid mononucleotide (P2TMN), to form the mature cofactor. Is thus probably required for the activation of nickel-pincer cofactor-dependent enzymes.</text>
</comment>
<dbReference type="Gene3D" id="3.10.20.300">
    <property type="entry name" value="mk0293 like domain"/>
    <property type="match status" value="1"/>
</dbReference>
<reference evidence="3 4" key="1">
    <citation type="submission" date="2020-08" db="EMBL/GenBank/DDBJ databases">
        <title>Genomic Encyclopedia of Type Strains, Phase IV (KMG-IV): sequencing the most valuable type-strain genomes for metagenomic binning, comparative biology and taxonomic classification.</title>
        <authorList>
            <person name="Goeker M."/>
        </authorList>
    </citation>
    <scope>NUCLEOTIDE SEQUENCE [LARGE SCALE GENOMIC DNA]</scope>
    <source>
        <strain evidence="3 4">DSM 16325</strain>
    </source>
</reference>
<evidence type="ECO:0000313" key="4">
    <source>
        <dbReference type="Proteomes" id="UP000520011"/>
    </source>
</evidence>
<name>A0A7W8MTJ8_9BACL</name>
<dbReference type="GO" id="GO:0016151">
    <property type="term" value="F:nickel cation binding"/>
    <property type="evidence" value="ECO:0007669"/>
    <property type="project" value="UniProtKB-UniRule"/>
</dbReference>
<dbReference type="GO" id="GO:0016829">
    <property type="term" value="F:lyase activity"/>
    <property type="evidence" value="ECO:0007669"/>
    <property type="project" value="UniProtKB-UniRule"/>
</dbReference>
<dbReference type="Pfam" id="PF01969">
    <property type="entry name" value="Ni_insertion"/>
    <property type="match status" value="1"/>
</dbReference>
<evidence type="ECO:0000256" key="2">
    <source>
        <dbReference type="HAMAP-Rule" id="MF_01074"/>
    </source>
</evidence>
<gene>
    <name evidence="2" type="primary">larC</name>
    <name evidence="3" type="ORF">HNQ34_000296</name>
</gene>
<keyword evidence="1 2" id="KW-0533">Nickel</keyword>
<dbReference type="GO" id="GO:0051604">
    <property type="term" value="P:protein maturation"/>
    <property type="evidence" value="ECO:0007669"/>
    <property type="project" value="UniProtKB-UniRule"/>
</dbReference>
<keyword evidence="2" id="KW-0456">Lyase</keyword>
<comment type="caution">
    <text evidence="3">The sequence shown here is derived from an EMBL/GenBank/DDBJ whole genome shotgun (WGS) entry which is preliminary data.</text>
</comment>
<evidence type="ECO:0000256" key="1">
    <source>
        <dbReference type="ARBA" id="ARBA00022596"/>
    </source>
</evidence>
<protein>
    <recommendedName>
        <fullName evidence="2">Pyridinium-3,5-bisthiocarboxylic acid mononucleotide nickel insertion protein</fullName>
        <shortName evidence="2">P2TMN nickel insertion protein</shortName>
        <ecNumber evidence="2">4.99.1.12</ecNumber>
    </recommendedName>
    <alternativeName>
        <fullName evidence="2">Nickel-pincer cofactor biosynthesis protein LarC</fullName>
    </alternativeName>
</protein>
<dbReference type="Gene3D" id="3.30.70.1380">
    <property type="entry name" value="Transcriptional regulatory protein pf0864 domain like"/>
    <property type="match status" value="1"/>
</dbReference>
<comment type="catalytic activity">
    <reaction evidence="2">
        <text>Ni(II)-pyridinium-3,5-bisthiocarboxylate mononucleotide = pyridinium-3,5-bisthiocarboxylate mononucleotide + Ni(2+)</text>
        <dbReference type="Rhea" id="RHEA:54784"/>
        <dbReference type="ChEBI" id="CHEBI:49786"/>
        <dbReference type="ChEBI" id="CHEBI:137372"/>
        <dbReference type="ChEBI" id="CHEBI:137373"/>
        <dbReference type="EC" id="4.99.1.12"/>
    </reaction>
</comment>
<dbReference type="Proteomes" id="UP000520011">
    <property type="component" value="Unassembled WGS sequence"/>
</dbReference>